<organism evidence="2 3">
    <name type="scientific">Salmonella enterica I</name>
    <dbReference type="NCBI Taxonomy" id="59201"/>
    <lineage>
        <taxon>Bacteria</taxon>
        <taxon>Pseudomonadati</taxon>
        <taxon>Pseudomonadota</taxon>
        <taxon>Gammaproteobacteria</taxon>
        <taxon>Enterobacterales</taxon>
        <taxon>Enterobacteriaceae</taxon>
        <taxon>Salmonella</taxon>
    </lineage>
</organism>
<keyword evidence="1" id="KW-0812">Transmembrane</keyword>
<evidence type="ECO:0000256" key="1">
    <source>
        <dbReference type="SAM" id="Phobius"/>
    </source>
</evidence>
<dbReference type="EMBL" id="LR134140">
    <property type="protein sequence ID" value="VDZ94503.1"/>
    <property type="molecule type" value="Genomic_DNA"/>
</dbReference>
<dbReference type="AlphaFoldDB" id="A0A447MU21"/>
<accession>A0A447MU21</accession>
<keyword evidence="1" id="KW-0472">Membrane</keyword>
<sequence length="81" mass="9369">MAVTNALLHYQTQRRLRAAFWEEIWSPKIKLTVVVFVSLCNSYIIVVFFSNWRVSPPGAKYVSVTAETKNWLIHLVTSEGR</sequence>
<evidence type="ECO:0000313" key="3">
    <source>
        <dbReference type="Proteomes" id="UP000282086"/>
    </source>
</evidence>
<reference evidence="2 3" key="1">
    <citation type="submission" date="2018-12" db="EMBL/GenBank/DDBJ databases">
        <authorList>
            <consortium name="Pathogen Informatics"/>
        </authorList>
    </citation>
    <scope>NUCLEOTIDE SEQUENCE [LARGE SCALE GENOMIC DNA]</scope>
    <source>
        <strain evidence="2 3">NCTC129</strain>
    </source>
</reference>
<name>A0A447MU21_SALET</name>
<gene>
    <name evidence="2" type="primary">SBOV12361</name>
    <name evidence="2" type="ORF">NCTC129_00588</name>
</gene>
<dbReference type="Proteomes" id="UP000282086">
    <property type="component" value="Chromosome"/>
</dbReference>
<evidence type="ECO:0000313" key="2">
    <source>
        <dbReference type="EMBL" id="VDZ94503.1"/>
    </source>
</evidence>
<feature type="transmembrane region" description="Helical" evidence="1">
    <location>
        <begin position="31"/>
        <end position="50"/>
    </location>
</feature>
<keyword evidence="1" id="KW-1133">Transmembrane helix</keyword>
<protein>
    <submittedName>
        <fullName evidence="2">Uncharacterized protein</fullName>
    </submittedName>
</protein>
<proteinExistence type="predicted"/>